<evidence type="ECO:0000313" key="2">
    <source>
        <dbReference type="EMBL" id="MFD0704548.1"/>
    </source>
</evidence>
<dbReference type="InterPro" id="IPR055767">
    <property type="entry name" value="DUF7343"/>
</dbReference>
<gene>
    <name evidence="2" type="ORF">ACFQY8_02125</name>
</gene>
<evidence type="ECO:0000259" key="1">
    <source>
        <dbReference type="Pfam" id="PF24034"/>
    </source>
</evidence>
<dbReference type="SUPFAM" id="SSF53067">
    <property type="entry name" value="Actin-like ATPase domain"/>
    <property type="match status" value="1"/>
</dbReference>
<dbReference type="Pfam" id="PF24034">
    <property type="entry name" value="DUF7343"/>
    <property type="match status" value="1"/>
</dbReference>
<accession>A0ABW2Y696</accession>
<name>A0ABW2Y696_9BIFI</name>
<feature type="domain" description="DUF7343" evidence="1">
    <location>
        <begin position="10"/>
        <end position="53"/>
    </location>
</feature>
<dbReference type="InterPro" id="IPR043129">
    <property type="entry name" value="ATPase_NBD"/>
</dbReference>
<dbReference type="EMBL" id="JBHTHQ010000012">
    <property type="protein sequence ID" value="MFD0704548.1"/>
    <property type="molecule type" value="Genomic_DNA"/>
</dbReference>
<dbReference type="Proteomes" id="UP001597036">
    <property type="component" value="Unassembled WGS sequence"/>
</dbReference>
<dbReference type="SUPFAM" id="SSF46785">
    <property type="entry name" value="Winged helix' DNA-binding domain"/>
    <property type="match status" value="1"/>
</dbReference>
<comment type="caution">
    <text evidence="2">The sequence shown here is derived from an EMBL/GenBank/DDBJ whole genome shotgun (WGS) entry which is preliminary data.</text>
</comment>
<dbReference type="InterPro" id="IPR036388">
    <property type="entry name" value="WH-like_DNA-bd_sf"/>
</dbReference>
<proteinExistence type="predicted"/>
<dbReference type="InterPro" id="IPR036390">
    <property type="entry name" value="WH_DNA-bd_sf"/>
</dbReference>
<reference evidence="3" key="1">
    <citation type="journal article" date="2019" name="Int. J. Syst. Evol. Microbiol.">
        <title>The Global Catalogue of Microorganisms (GCM) 10K type strain sequencing project: providing services to taxonomists for standard genome sequencing and annotation.</title>
        <authorList>
            <consortium name="The Broad Institute Genomics Platform"/>
            <consortium name="The Broad Institute Genome Sequencing Center for Infectious Disease"/>
            <person name="Wu L."/>
            <person name="Ma J."/>
        </authorList>
    </citation>
    <scope>NUCLEOTIDE SEQUENCE [LARGE SCALE GENOMIC DNA]</scope>
    <source>
        <strain evidence="3">CCM 8604</strain>
    </source>
</reference>
<organism evidence="2 3">
    <name type="scientific">Alloscardovia venturai</name>
    <dbReference type="NCBI Taxonomy" id="1769421"/>
    <lineage>
        <taxon>Bacteria</taxon>
        <taxon>Bacillati</taxon>
        <taxon>Actinomycetota</taxon>
        <taxon>Actinomycetes</taxon>
        <taxon>Bifidobacteriales</taxon>
        <taxon>Bifidobacteriaceae</taxon>
        <taxon>Alloscardovia</taxon>
    </lineage>
</organism>
<evidence type="ECO:0000313" key="3">
    <source>
        <dbReference type="Proteomes" id="UP001597036"/>
    </source>
</evidence>
<protein>
    <submittedName>
        <fullName evidence="2">Winged helix-turn-helix transcriptional regulator</fullName>
    </submittedName>
</protein>
<dbReference type="Gene3D" id="1.10.10.10">
    <property type="entry name" value="Winged helix-like DNA-binding domain superfamily/Winged helix DNA-binding domain"/>
    <property type="match status" value="1"/>
</dbReference>
<dbReference type="Gene3D" id="3.30.420.40">
    <property type="match status" value="1"/>
</dbReference>
<keyword evidence="3" id="KW-1185">Reference proteome</keyword>
<sequence length="153" mass="16536">MTLIFNAITKYGAMTQVEIAENTGLSTATVSILVRKMVDDGTLTTSETIRSGRRALQVAIARQVGIGIGIHIGIKILQICITDFSQKILAEHDYPLPLNHKPDVTIPEAIRLIQESIDSIGASRSEIASIVIALACPVDWKHQQIGIPGILRG</sequence>